<dbReference type="OrthoDB" id="423541at2759"/>
<keyword evidence="2" id="KW-1185">Reference proteome</keyword>
<gene>
    <name evidence="1" type="ORF">THAOC_18781</name>
</gene>
<organism evidence="1 2">
    <name type="scientific">Thalassiosira oceanica</name>
    <name type="common">Marine diatom</name>
    <dbReference type="NCBI Taxonomy" id="159749"/>
    <lineage>
        <taxon>Eukaryota</taxon>
        <taxon>Sar</taxon>
        <taxon>Stramenopiles</taxon>
        <taxon>Ochrophyta</taxon>
        <taxon>Bacillariophyta</taxon>
        <taxon>Coscinodiscophyceae</taxon>
        <taxon>Thalassiosirophycidae</taxon>
        <taxon>Thalassiosirales</taxon>
        <taxon>Thalassiosiraceae</taxon>
        <taxon>Thalassiosira</taxon>
    </lineage>
</organism>
<accession>K0S406</accession>
<evidence type="ECO:0008006" key="3">
    <source>
        <dbReference type="Google" id="ProtNLM"/>
    </source>
</evidence>
<protein>
    <recommendedName>
        <fullName evidence="3">GST C-terminal domain-containing protein</fullName>
    </recommendedName>
</protein>
<dbReference type="PANTHER" id="PTHR12782:SF5">
    <property type="entry name" value="PROSTAGLANDIN E SYNTHASE 2"/>
    <property type="match status" value="1"/>
</dbReference>
<dbReference type="OMA" id="DYCLTEG"/>
<dbReference type="Proteomes" id="UP000266841">
    <property type="component" value="Unassembled WGS sequence"/>
</dbReference>
<dbReference type="eggNOG" id="KOG3029">
    <property type="taxonomic scope" value="Eukaryota"/>
</dbReference>
<feature type="non-terminal residue" evidence="1">
    <location>
        <position position="1"/>
    </location>
</feature>
<proteinExistence type="predicted"/>
<dbReference type="Gene3D" id="3.40.30.10">
    <property type="entry name" value="Glutaredoxin"/>
    <property type="match status" value="1"/>
</dbReference>
<dbReference type="SUPFAM" id="SSF47616">
    <property type="entry name" value="GST C-terminal domain-like"/>
    <property type="match status" value="1"/>
</dbReference>
<dbReference type="PANTHER" id="PTHR12782">
    <property type="entry name" value="MICROSOMAL PROSTAGLANDIN E SYNTHASE-2"/>
    <property type="match status" value="1"/>
</dbReference>
<dbReference type="EMBL" id="AGNL01020669">
    <property type="protein sequence ID" value="EJK60808.1"/>
    <property type="molecule type" value="Genomic_DNA"/>
</dbReference>
<comment type="caution">
    <text evidence="1">The sequence shown here is derived from an EMBL/GenBank/DDBJ whole genome shotgun (WGS) entry which is preliminary data.</text>
</comment>
<dbReference type="InterPro" id="IPR036282">
    <property type="entry name" value="Glutathione-S-Trfase_C_sf"/>
</dbReference>
<sequence>VPFETIEVNPLTKAELSSEPLSGEYKKVPVALIDGVEQINGSDEIIQRVMDMPRTVSFLEANGLHGERFQDSEWRTFAAVDLAQLLYPNICGSLGDSYRAFGYVNNVDSFSRMQQISVQYLGMLAMYMAAAKVKKRIGITDERTALSEALGRFERDGLQGGRLQFSSGLDKPDLGDLAVFGVLRSVRGLDAHDFAIKSRPGPLKDWYAKMVGETR</sequence>
<dbReference type="GO" id="GO:0005739">
    <property type="term" value="C:mitochondrion"/>
    <property type="evidence" value="ECO:0007669"/>
    <property type="project" value="TreeGrafter"/>
</dbReference>
<evidence type="ECO:0000313" key="2">
    <source>
        <dbReference type="Proteomes" id="UP000266841"/>
    </source>
</evidence>
<reference evidence="1 2" key="1">
    <citation type="journal article" date="2012" name="Genome Biol.">
        <title>Genome and low-iron response of an oceanic diatom adapted to chronic iron limitation.</title>
        <authorList>
            <person name="Lommer M."/>
            <person name="Specht M."/>
            <person name="Roy A.S."/>
            <person name="Kraemer L."/>
            <person name="Andreson R."/>
            <person name="Gutowska M.A."/>
            <person name="Wolf J."/>
            <person name="Bergner S.V."/>
            <person name="Schilhabel M.B."/>
            <person name="Klostermeier U.C."/>
            <person name="Beiko R.G."/>
            <person name="Rosenstiel P."/>
            <person name="Hippler M."/>
            <person name="Laroche J."/>
        </authorList>
    </citation>
    <scope>NUCLEOTIDE SEQUENCE [LARGE SCALE GENOMIC DNA]</scope>
    <source>
        <strain evidence="1 2">CCMP1005</strain>
    </source>
</reference>
<name>K0S406_THAOC</name>
<evidence type="ECO:0000313" key="1">
    <source>
        <dbReference type="EMBL" id="EJK60808.1"/>
    </source>
</evidence>
<dbReference type="AlphaFoldDB" id="K0S406"/>
<dbReference type="Gene3D" id="1.20.1050.10">
    <property type="match status" value="1"/>
</dbReference>